<comment type="caution">
    <text evidence="1">The sequence shown here is derived from an EMBL/GenBank/DDBJ whole genome shotgun (WGS) entry which is preliminary data.</text>
</comment>
<organism evidence="1 2">
    <name type="scientific">Ruminococcus flavefaciens</name>
    <dbReference type="NCBI Taxonomy" id="1265"/>
    <lineage>
        <taxon>Bacteria</taxon>
        <taxon>Bacillati</taxon>
        <taxon>Bacillota</taxon>
        <taxon>Clostridia</taxon>
        <taxon>Eubacteriales</taxon>
        <taxon>Oscillospiraceae</taxon>
        <taxon>Ruminococcus</taxon>
    </lineage>
</organism>
<protein>
    <submittedName>
        <fullName evidence="1">Uncharacterized protein</fullName>
    </submittedName>
</protein>
<evidence type="ECO:0000313" key="2">
    <source>
        <dbReference type="Proteomes" id="UP000245720"/>
    </source>
</evidence>
<dbReference type="RefSeq" id="WP_109725530.1">
    <property type="nucleotide sequence ID" value="NZ_QGDI01000002.1"/>
</dbReference>
<evidence type="ECO:0000313" key="1">
    <source>
        <dbReference type="EMBL" id="PWJ14658.1"/>
    </source>
</evidence>
<gene>
    <name evidence="1" type="ORF">IE37_00643</name>
</gene>
<sequence length="90" mass="10313">MEKLKMENGFHGINDSFIHQASSFIKAYKWNKSLYLPLLCLVFFEGKCATFGTCLALICTKNRLKLLEVTINEASKIHDLQPFPHFTKSC</sequence>
<reference evidence="1 2" key="1">
    <citation type="submission" date="2018-05" db="EMBL/GenBank/DDBJ databases">
        <title>The Hungate 1000. A catalogue of reference genomes from the rumen microbiome.</title>
        <authorList>
            <person name="Kelly W."/>
        </authorList>
    </citation>
    <scope>NUCLEOTIDE SEQUENCE [LARGE SCALE GENOMIC DNA]</scope>
    <source>
        <strain evidence="1 2">SAb67</strain>
    </source>
</reference>
<dbReference type="EMBL" id="QGDI01000002">
    <property type="protein sequence ID" value="PWJ14658.1"/>
    <property type="molecule type" value="Genomic_DNA"/>
</dbReference>
<dbReference type="AlphaFoldDB" id="A0A315YR40"/>
<name>A0A315YR40_RUMFL</name>
<accession>A0A315YR40</accession>
<proteinExistence type="predicted"/>
<dbReference type="Proteomes" id="UP000245720">
    <property type="component" value="Unassembled WGS sequence"/>
</dbReference>